<name>A0A849AA74_9ACTN</name>
<sequence>MGYDDFDSVLAAAGVYRIGRDPRRDRHLQYLSRTGRLRRLLPGVHVEPAVADRLTTRVLAVMAFEPHAVICGAAAAALTFWPELEVPVISVAHRRFSGRPYEGFQFSRRVIPAELIELRNGVRVSRPAFTAVDLAGGALGGDPIDRALRSRAVRPAELSHVLQVWPDRDGNKQRRRLVEDSAYGPFSEFERRAHRILRRNRITDWVANEPYLFNGRQYLPDLRGKRVRFVMEFDSFQFHHTRTSFINDRIRWRDMTLAGWLVLPSGWELINNEAEFLSQVRRGLALARPIAEPLLRAN</sequence>
<dbReference type="Proteomes" id="UP000562984">
    <property type="component" value="Unassembled WGS sequence"/>
</dbReference>
<dbReference type="EMBL" id="JABEND010000004">
    <property type="protein sequence ID" value="NNG36018.1"/>
    <property type="molecule type" value="Genomic_DNA"/>
</dbReference>
<organism evidence="1 2">
    <name type="scientific">Nakamurella aerolata</name>
    <dbReference type="NCBI Taxonomy" id="1656892"/>
    <lineage>
        <taxon>Bacteria</taxon>
        <taxon>Bacillati</taxon>
        <taxon>Actinomycetota</taxon>
        <taxon>Actinomycetes</taxon>
        <taxon>Nakamurellales</taxon>
        <taxon>Nakamurellaceae</taxon>
        <taxon>Nakamurella</taxon>
    </lineage>
</organism>
<evidence type="ECO:0008006" key="3">
    <source>
        <dbReference type="Google" id="ProtNLM"/>
    </source>
</evidence>
<accession>A0A849AA74</accession>
<dbReference type="RefSeq" id="WP_171199682.1">
    <property type="nucleotide sequence ID" value="NZ_JABEND010000004.1"/>
</dbReference>
<gene>
    <name evidence="1" type="ORF">HKD39_09890</name>
</gene>
<proteinExistence type="predicted"/>
<comment type="caution">
    <text evidence="1">The sequence shown here is derived from an EMBL/GenBank/DDBJ whole genome shotgun (WGS) entry which is preliminary data.</text>
</comment>
<evidence type="ECO:0000313" key="1">
    <source>
        <dbReference type="EMBL" id="NNG36018.1"/>
    </source>
</evidence>
<keyword evidence="2" id="KW-1185">Reference proteome</keyword>
<reference evidence="1 2" key="1">
    <citation type="submission" date="2020-05" db="EMBL/GenBank/DDBJ databases">
        <title>Nakamurella sp. DB0629 isolated from air conditioner.</title>
        <authorList>
            <person name="Kim D.H."/>
            <person name="Kim D.-U."/>
        </authorList>
    </citation>
    <scope>NUCLEOTIDE SEQUENCE [LARGE SCALE GENOMIC DNA]</scope>
    <source>
        <strain evidence="1 2">DB0629</strain>
    </source>
</reference>
<protein>
    <recommendedName>
        <fullName evidence="3">DUF559 domain-containing protein</fullName>
    </recommendedName>
</protein>
<dbReference type="AlphaFoldDB" id="A0A849AA74"/>
<evidence type="ECO:0000313" key="2">
    <source>
        <dbReference type="Proteomes" id="UP000562984"/>
    </source>
</evidence>